<dbReference type="STRING" id="1908257.BKK47_11950"/>
<feature type="region of interest" description="Disordered" evidence="1">
    <location>
        <begin position="302"/>
        <end position="327"/>
    </location>
</feature>
<organism evidence="4 5">
    <name type="scientific">Rodentibacter mrazii</name>
    <dbReference type="NCBI Taxonomy" id="1908257"/>
    <lineage>
        <taxon>Bacteria</taxon>
        <taxon>Pseudomonadati</taxon>
        <taxon>Pseudomonadota</taxon>
        <taxon>Gammaproteobacteria</taxon>
        <taxon>Pasteurellales</taxon>
        <taxon>Pasteurellaceae</taxon>
        <taxon>Rodentibacter</taxon>
    </lineage>
</organism>
<dbReference type="InterPro" id="IPR036365">
    <property type="entry name" value="PGBD-like_sf"/>
</dbReference>
<gene>
    <name evidence="4" type="ORF">BKK47_11950</name>
</gene>
<dbReference type="Gene3D" id="1.10.101.10">
    <property type="entry name" value="PGBD-like superfamily/PGBD"/>
    <property type="match status" value="1"/>
</dbReference>
<evidence type="ECO:0000259" key="2">
    <source>
        <dbReference type="Pfam" id="PF01471"/>
    </source>
</evidence>
<dbReference type="EMBL" id="MLHG01000122">
    <property type="protein sequence ID" value="OOF35865.1"/>
    <property type="molecule type" value="Genomic_DNA"/>
</dbReference>
<feature type="domain" description="Peptidoglycan binding-like" evidence="2">
    <location>
        <begin position="234"/>
        <end position="282"/>
    </location>
</feature>
<dbReference type="AlphaFoldDB" id="A0A1V3I7C4"/>
<feature type="domain" description="DUF4384" evidence="3">
    <location>
        <begin position="344"/>
        <end position="419"/>
    </location>
</feature>
<evidence type="ECO:0000313" key="5">
    <source>
        <dbReference type="Proteomes" id="UP000189426"/>
    </source>
</evidence>
<dbReference type="InterPro" id="IPR036366">
    <property type="entry name" value="PGBDSf"/>
</dbReference>
<dbReference type="InterPro" id="IPR025493">
    <property type="entry name" value="DUF4384"/>
</dbReference>
<evidence type="ECO:0000259" key="3">
    <source>
        <dbReference type="Pfam" id="PF14326"/>
    </source>
</evidence>
<accession>A0A1V3I7C4</accession>
<reference evidence="4 5" key="1">
    <citation type="submission" date="2016-10" db="EMBL/GenBank/DDBJ databases">
        <title>Rodentibacter gen. nov. and new species.</title>
        <authorList>
            <person name="Christensen H."/>
        </authorList>
    </citation>
    <scope>NUCLEOTIDE SEQUENCE [LARGE SCALE GENOMIC DNA]</scope>
    <source>
        <strain evidence="4 5">Ppn418</strain>
    </source>
</reference>
<evidence type="ECO:0000256" key="1">
    <source>
        <dbReference type="SAM" id="MobiDB-lite"/>
    </source>
</evidence>
<dbReference type="InterPro" id="IPR002477">
    <property type="entry name" value="Peptidoglycan-bd-like"/>
</dbReference>
<dbReference type="SUPFAM" id="SSF47090">
    <property type="entry name" value="PGBD-like"/>
    <property type="match status" value="1"/>
</dbReference>
<protein>
    <submittedName>
        <fullName evidence="4">Peptidoglycan-binding protein</fullName>
    </submittedName>
</protein>
<name>A0A1V3I7C4_9PAST</name>
<dbReference type="Gene3D" id="3.40.50.10610">
    <property type="entry name" value="ABC-type transport auxiliary lipoprotein component"/>
    <property type="match status" value="1"/>
</dbReference>
<dbReference type="Proteomes" id="UP000189426">
    <property type="component" value="Unassembled WGS sequence"/>
</dbReference>
<dbReference type="Pfam" id="PF14326">
    <property type="entry name" value="DUF4384"/>
    <property type="match status" value="1"/>
</dbReference>
<keyword evidence="5" id="KW-1185">Reference proteome</keyword>
<sequence>MDGLLRQSNIGETVVAVKNIKDPSGKAGVAAGEMIMTALSQMSKTSGAFKVADFEVDPLKQDTVQTLTNLLLPTGAMQIPAPQLYISGAVSYVDQSVLRKSNSIGLSYSEKAELGASGDLMTTALGLELHIGDFLTRTLYPGIDSANEIVAATKGLGIDSGARINKTGVQFSLERNLSQGLGGSMRTLVELGTIELVGKLSKVPYWQCLSLDQSHPEFQRQLLDWYDSMGESSKMKFFQTGLKNLGYYSGNINGRSSQEFRQALSEFQKDNKATPSGFINFESYERLMKNYVRVDANGNFKKVGLEPSNDADDKDNEPREGYPYLNSDKDSPINVGMKLNKSAYRKGDNLQLEVDVDHDSAYLACFYEDAKKSITQIYPNPMQKEGMISKNNSLKVPNSDAFSISLNEKGKESVMCMASYYSVADKLTDNFGEAFNPLKVKNMNQLSEQLKSIFGEDLKGVQTVNYQVK</sequence>
<comment type="caution">
    <text evidence="4">The sequence shown here is derived from an EMBL/GenBank/DDBJ whole genome shotgun (WGS) entry which is preliminary data.</text>
</comment>
<dbReference type="Pfam" id="PF01471">
    <property type="entry name" value="PG_binding_1"/>
    <property type="match status" value="1"/>
</dbReference>
<evidence type="ECO:0000313" key="4">
    <source>
        <dbReference type="EMBL" id="OOF35865.1"/>
    </source>
</evidence>
<proteinExistence type="predicted"/>